<keyword evidence="7" id="KW-0804">Transcription</keyword>
<dbReference type="HAMAP" id="MF_00476">
    <property type="entry name" value="NikR"/>
    <property type="match status" value="1"/>
</dbReference>
<evidence type="ECO:0000256" key="5">
    <source>
        <dbReference type="ARBA" id="ARBA00023015"/>
    </source>
</evidence>
<dbReference type="InterPro" id="IPR002145">
    <property type="entry name" value="CopG"/>
</dbReference>
<evidence type="ECO:0000256" key="1">
    <source>
        <dbReference type="ARBA" id="ARBA00001967"/>
    </source>
</evidence>
<keyword evidence="6 10" id="KW-0238">DNA-binding</keyword>
<comment type="similarity">
    <text evidence="2">Belongs to the transcriptional regulatory CopG/NikR family.</text>
</comment>
<dbReference type="NCBIfam" id="NF003381">
    <property type="entry name" value="PRK04460.1"/>
    <property type="match status" value="1"/>
</dbReference>
<gene>
    <name evidence="10" type="primary">nikR</name>
    <name evidence="10" type="ORF">DF3PB_3940005</name>
</gene>
<dbReference type="NCBIfam" id="NF002815">
    <property type="entry name" value="PRK02967.1"/>
    <property type="match status" value="1"/>
</dbReference>
<evidence type="ECO:0000256" key="4">
    <source>
        <dbReference type="ARBA" id="ARBA00022723"/>
    </source>
</evidence>
<keyword evidence="4" id="KW-0479">Metal-binding</keyword>
<dbReference type="Gene3D" id="1.10.1220.10">
    <property type="entry name" value="Met repressor-like"/>
    <property type="match status" value="1"/>
</dbReference>
<dbReference type="InterPro" id="IPR027271">
    <property type="entry name" value="Acetolactate_synth/TF_NikR_C"/>
</dbReference>
<evidence type="ECO:0000256" key="7">
    <source>
        <dbReference type="ARBA" id="ARBA00023163"/>
    </source>
</evidence>
<evidence type="ECO:0000259" key="9">
    <source>
        <dbReference type="Pfam" id="PF08753"/>
    </source>
</evidence>
<dbReference type="PANTHER" id="PTHR34719">
    <property type="entry name" value="NICKEL-RESPONSIVE REGULATOR"/>
    <property type="match status" value="1"/>
</dbReference>
<dbReference type="Pfam" id="PF01402">
    <property type="entry name" value="RHH_1"/>
    <property type="match status" value="1"/>
</dbReference>
<dbReference type="GO" id="GO:0006355">
    <property type="term" value="P:regulation of DNA-templated transcription"/>
    <property type="evidence" value="ECO:0007669"/>
    <property type="project" value="InterPro"/>
</dbReference>
<dbReference type="NCBIfam" id="NF002169">
    <property type="entry name" value="PRK01002.1"/>
    <property type="match status" value="1"/>
</dbReference>
<dbReference type="Pfam" id="PF08753">
    <property type="entry name" value="NikR_C"/>
    <property type="match status" value="1"/>
</dbReference>
<keyword evidence="3" id="KW-0533">Nickel</keyword>
<dbReference type="Gene3D" id="3.30.70.1150">
    <property type="entry name" value="ACT-like. Chain A, domain 2"/>
    <property type="match status" value="1"/>
</dbReference>
<reference evidence="10" key="1">
    <citation type="submission" date="2018-07" db="EMBL/GenBank/DDBJ databases">
        <authorList>
            <person name="Quirk P.G."/>
            <person name="Krulwich T.A."/>
        </authorList>
    </citation>
    <scope>NUCLEOTIDE SEQUENCE</scope>
</reference>
<dbReference type="InterPro" id="IPR010985">
    <property type="entry name" value="Ribbon_hlx_hlx"/>
</dbReference>
<dbReference type="CDD" id="cd22231">
    <property type="entry name" value="RHH_NikR_HicB-like"/>
    <property type="match status" value="1"/>
</dbReference>
<name>A0A380THL9_9ZZZZ</name>
<evidence type="ECO:0000256" key="6">
    <source>
        <dbReference type="ARBA" id="ARBA00023125"/>
    </source>
</evidence>
<proteinExistence type="inferred from homology"/>
<dbReference type="AlphaFoldDB" id="A0A380THL9"/>
<accession>A0A380THL9</accession>
<feature type="domain" description="Transcription factor NikR nickel binding C-terminal" evidence="9">
    <location>
        <begin position="54"/>
        <end position="129"/>
    </location>
</feature>
<dbReference type="PANTHER" id="PTHR34719:SF2">
    <property type="entry name" value="NICKEL-RESPONSIVE REGULATOR"/>
    <property type="match status" value="1"/>
</dbReference>
<keyword evidence="5" id="KW-0805">Transcription regulation</keyword>
<dbReference type="InterPro" id="IPR045865">
    <property type="entry name" value="ACT-like_dom_sf"/>
</dbReference>
<dbReference type="EMBL" id="UIDG01000328">
    <property type="protein sequence ID" value="SUS07183.1"/>
    <property type="molecule type" value="Genomic_DNA"/>
</dbReference>
<dbReference type="GO" id="GO:0010045">
    <property type="term" value="P:response to nickel cation"/>
    <property type="evidence" value="ECO:0007669"/>
    <property type="project" value="InterPro"/>
</dbReference>
<evidence type="ECO:0000259" key="8">
    <source>
        <dbReference type="Pfam" id="PF01402"/>
    </source>
</evidence>
<protein>
    <submittedName>
        <fullName evidence="10">DNA-binding transcriptional repressor, Ni-binding</fullName>
    </submittedName>
</protein>
<dbReference type="InterPro" id="IPR014864">
    <property type="entry name" value="TF_NikR_Ni-bd_C"/>
</dbReference>
<dbReference type="SUPFAM" id="SSF55021">
    <property type="entry name" value="ACT-like"/>
    <property type="match status" value="1"/>
</dbReference>
<dbReference type="SUPFAM" id="SSF47598">
    <property type="entry name" value="Ribbon-helix-helix"/>
    <property type="match status" value="1"/>
</dbReference>
<dbReference type="GO" id="GO:0016151">
    <property type="term" value="F:nickel cation binding"/>
    <property type="evidence" value="ECO:0007669"/>
    <property type="project" value="InterPro"/>
</dbReference>
<evidence type="ECO:0000256" key="2">
    <source>
        <dbReference type="ARBA" id="ARBA00008478"/>
    </source>
</evidence>
<dbReference type="GO" id="GO:0003677">
    <property type="term" value="F:DNA binding"/>
    <property type="evidence" value="ECO:0007669"/>
    <property type="project" value="UniProtKB-KW"/>
</dbReference>
<evidence type="ECO:0000256" key="3">
    <source>
        <dbReference type="ARBA" id="ARBA00022596"/>
    </source>
</evidence>
<comment type="cofactor">
    <cofactor evidence="1">
        <name>Ni(2+)</name>
        <dbReference type="ChEBI" id="CHEBI:49786"/>
    </cofactor>
</comment>
<dbReference type="InterPro" id="IPR022988">
    <property type="entry name" value="Ni_resp_reg_NikR"/>
</dbReference>
<feature type="domain" description="Ribbon-helix-helix protein CopG" evidence="8">
    <location>
        <begin position="3"/>
        <end position="43"/>
    </location>
</feature>
<sequence>MQRITVTVDDELLQQFDAFMQQRGYENRSEAFRDLLRDRIERERAVGEAGAFCVGCLTYVYDHEERELPRRLVHAQHVHHDLSVATVHMHLDHDNCMEAMLLRGRVEDVRTFANALIAQRGVRHGHLWMVPADLIVDRHAHQDGQSADLPHVHSRPLT</sequence>
<dbReference type="InterPro" id="IPR013321">
    <property type="entry name" value="Arc_rbn_hlx_hlx"/>
</dbReference>
<evidence type="ECO:0000313" key="10">
    <source>
        <dbReference type="EMBL" id="SUS07183.1"/>
    </source>
</evidence>
<dbReference type="InterPro" id="IPR050192">
    <property type="entry name" value="CopG/NikR_regulator"/>
</dbReference>
<organism evidence="10">
    <name type="scientific">metagenome</name>
    <dbReference type="NCBI Taxonomy" id="256318"/>
    <lineage>
        <taxon>unclassified sequences</taxon>
        <taxon>metagenomes</taxon>
    </lineage>
</organism>